<evidence type="ECO:0000313" key="1">
    <source>
        <dbReference type="EMBL" id="MBB4674918.1"/>
    </source>
</evidence>
<dbReference type="EMBL" id="JACHMH010000001">
    <property type="protein sequence ID" value="MBB4674918.1"/>
    <property type="molecule type" value="Genomic_DNA"/>
</dbReference>
<keyword evidence="2" id="KW-1185">Reference proteome</keyword>
<proteinExistence type="predicted"/>
<dbReference type="Proteomes" id="UP000533598">
    <property type="component" value="Unassembled WGS sequence"/>
</dbReference>
<comment type="caution">
    <text evidence="1">The sequence shown here is derived from an EMBL/GenBank/DDBJ whole genome shotgun (WGS) entry which is preliminary data.</text>
</comment>
<name>A0A7W7FS05_9PSEU</name>
<dbReference type="RefSeq" id="WP_185000976.1">
    <property type="nucleotide sequence ID" value="NZ_BAAAUI010000018.1"/>
</dbReference>
<dbReference type="AlphaFoldDB" id="A0A7W7FS05"/>
<evidence type="ECO:0000313" key="2">
    <source>
        <dbReference type="Proteomes" id="UP000533598"/>
    </source>
</evidence>
<protein>
    <submittedName>
        <fullName evidence="1">Uncharacterized protein</fullName>
    </submittedName>
</protein>
<accession>A0A7W7FS05</accession>
<organism evidence="1 2">
    <name type="scientific">Crossiella cryophila</name>
    <dbReference type="NCBI Taxonomy" id="43355"/>
    <lineage>
        <taxon>Bacteria</taxon>
        <taxon>Bacillati</taxon>
        <taxon>Actinomycetota</taxon>
        <taxon>Actinomycetes</taxon>
        <taxon>Pseudonocardiales</taxon>
        <taxon>Pseudonocardiaceae</taxon>
        <taxon>Crossiella</taxon>
    </lineage>
</organism>
<sequence length="197" mass="21953">MVLQEIHAGFKQTNDNLKLISDRMNERFDRIDNALNTSYREMMRGFGTVVDLLRQQSDKLETIHDQLLVLASKSQQFNQQFNQRLSEIAGEPIAPTEKPVANADLWAEAARAYTLTALQNPGYAKKEIGPGQLSANARAIAEQGRGILATAQEFSRPRPGAGPATNNLFAPNWQDVDVDRMSWTAGDGTRYLHNVPE</sequence>
<reference evidence="1 2" key="1">
    <citation type="submission" date="2020-08" db="EMBL/GenBank/DDBJ databases">
        <title>Sequencing the genomes of 1000 actinobacteria strains.</title>
        <authorList>
            <person name="Klenk H.-P."/>
        </authorList>
    </citation>
    <scope>NUCLEOTIDE SEQUENCE [LARGE SCALE GENOMIC DNA]</scope>
    <source>
        <strain evidence="1 2">DSM 44230</strain>
    </source>
</reference>
<gene>
    <name evidence="1" type="ORF">HNR67_001036</name>
</gene>